<keyword evidence="2" id="KW-1185">Reference proteome</keyword>
<dbReference type="EMBL" id="CM042050">
    <property type="protein sequence ID" value="KAI3734501.1"/>
    <property type="molecule type" value="Genomic_DNA"/>
</dbReference>
<sequence>MCITMTSSYVRSNSTTESSGTVHQHYRFKQQEEDDAEQKNSSPSLDKQLLCGRPAVDFTLDEKQHSLAAWAKHCVEEGTIHQFVDPCLRGEVSTRCLKKFSQLAYKCLLWSPKDRPTMTEVVARLEFVLVLTLQKYSRVTIVEKVRSLFTVKLPVPSNPKKKAIKKEEQPTTVAEGGSHHGDNTTSRDPVHLKAHIVTPNLKMYTYAELRSATKNFQPSTILGGGGFGDVFKGWVDGVTYAPTKDGVGIPVAIKKSNSNSCQGLEEWQTAGSGADWRTECDGEGQEEEEEEGEGTGVGGQEAEVKFLGKFSHPNLVKLLGYCQKKKKFLLVYEFMQKGSLEGHLFKRGKLPKLSWDTRIKIAMGVAQGLVFLHASESKVIFRDVKSSNILLDGEFNAKLSDFGLAMLGPIDGESHVTTMVKGTYGYAAPEYISTGQIYVKSDVYGFGVVLLEMITGLPVLDTNRPGSQQNLVEWTTPFLTNTKKLLRIMDIRMEQAYPLKGAIKAARLVRKCLLPDPNHRPSMEEVLTNLEEINAINM</sequence>
<evidence type="ECO:0000313" key="2">
    <source>
        <dbReference type="Proteomes" id="UP001055879"/>
    </source>
</evidence>
<comment type="caution">
    <text evidence="1">The sequence shown here is derived from an EMBL/GenBank/DDBJ whole genome shotgun (WGS) entry which is preliminary data.</text>
</comment>
<reference evidence="1 2" key="2">
    <citation type="journal article" date="2022" name="Mol. Ecol. Resour.">
        <title>The genomes of chicory, endive, great burdock and yacon provide insights into Asteraceae paleo-polyploidization history and plant inulin production.</title>
        <authorList>
            <person name="Fan W."/>
            <person name="Wang S."/>
            <person name="Wang H."/>
            <person name="Wang A."/>
            <person name="Jiang F."/>
            <person name="Liu H."/>
            <person name="Zhao H."/>
            <person name="Xu D."/>
            <person name="Zhang Y."/>
        </authorList>
    </citation>
    <scope>NUCLEOTIDE SEQUENCE [LARGE SCALE GENOMIC DNA]</scope>
    <source>
        <strain evidence="2">cv. Niubang</strain>
    </source>
</reference>
<organism evidence="1 2">
    <name type="scientific">Arctium lappa</name>
    <name type="common">Greater burdock</name>
    <name type="synonym">Lappa major</name>
    <dbReference type="NCBI Taxonomy" id="4217"/>
    <lineage>
        <taxon>Eukaryota</taxon>
        <taxon>Viridiplantae</taxon>
        <taxon>Streptophyta</taxon>
        <taxon>Embryophyta</taxon>
        <taxon>Tracheophyta</taxon>
        <taxon>Spermatophyta</taxon>
        <taxon>Magnoliopsida</taxon>
        <taxon>eudicotyledons</taxon>
        <taxon>Gunneridae</taxon>
        <taxon>Pentapetalae</taxon>
        <taxon>asterids</taxon>
        <taxon>campanulids</taxon>
        <taxon>Asterales</taxon>
        <taxon>Asteraceae</taxon>
        <taxon>Carduoideae</taxon>
        <taxon>Cardueae</taxon>
        <taxon>Arctiinae</taxon>
        <taxon>Arctium</taxon>
    </lineage>
</organism>
<accession>A0ACB9CJS8</accession>
<proteinExistence type="predicted"/>
<gene>
    <name evidence="1" type="ORF">L6452_13971</name>
</gene>
<name>A0ACB9CJS8_ARCLA</name>
<protein>
    <submittedName>
        <fullName evidence="1">Uncharacterized protein</fullName>
    </submittedName>
</protein>
<reference evidence="2" key="1">
    <citation type="journal article" date="2022" name="Mol. Ecol. Resour.">
        <title>The genomes of chicory, endive, great burdock and yacon provide insights into Asteraceae palaeo-polyploidization history and plant inulin production.</title>
        <authorList>
            <person name="Fan W."/>
            <person name="Wang S."/>
            <person name="Wang H."/>
            <person name="Wang A."/>
            <person name="Jiang F."/>
            <person name="Liu H."/>
            <person name="Zhao H."/>
            <person name="Xu D."/>
            <person name="Zhang Y."/>
        </authorList>
    </citation>
    <scope>NUCLEOTIDE SEQUENCE [LARGE SCALE GENOMIC DNA]</scope>
    <source>
        <strain evidence="2">cv. Niubang</strain>
    </source>
</reference>
<dbReference type="Proteomes" id="UP001055879">
    <property type="component" value="Linkage Group LG04"/>
</dbReference>
<evidence type="ECO:0000313" key="1">
    <source>
        <dbReference type="EMBL" id="KAI3734501.1"/>
    </source>
</evidence>